<dbReference type="Proteomes" id="UP000294835">
    <property type="component" value="Unassembled WGS sequence"/>
</dbReference>
<accession>A0A4R2Q5V1</accession>
<proteinExistence type="predicted"/>
<dbReference type="Gene3D" id="3.40.50.1820">
    <property type="entry name" value="alpha/beta hydrolase"/>
    <property type="match status" value="1"/>
</dbReference>
<evidence type="ECO:0000313" key="1">
    <source>
        <dbReference type="EMBL" id="TCP42111.1"/>
    </source>
</evidence>
<sequence>MAARYPDLRSPVEIIHGTADHIVGIDIHARPLARQLPNARLTALPGIGHMPHHAAERATLAAVERAARRAGLHSRA</sequence>
<evidence type="ECO:0008006" key="3">
    <source>
        <dbReference type="Google" id="ProtNLM"/>
    </source>
</evidence>
<dbReference type="AlphaFoldDB" id="A0A4R2Q5V1"/>
<evidence type="ECO:0000313" key="2">
    <source>
        <dbReference type="Proteomes" id="UP000294835"/>
    </source>
</evidence>
<comment type="caution">
    <text evidence="1">The sequence shown here is derived from an EMBL/GenBank/DDBJ whole genome shotgun (WGS) entry which is preliminary data.</text>
</comment>
<dbReference type="RefSeq" id="WP_243695787.1">
    <property type="nucleotide sequence ID" value="NZ_SLXP01000003.1"/>
</dbReference>
<gene>
    <name evidence="1" type="ORF">EV662_10316</name>
</gene>
<reference evidence="1 2" key="1">
    <citation type="submission" date="2019-03" db="EMBL/GenBank/DDBJ databases">
        <title>Genomic Encyclopedia of Type Strains, Phase IV (KMG-IV): sequencing the most valuable type-strain genomes for metagenomic binning, comparative biology and taxonomic classification.</title>
        <authorList>
            <person name="Goeker M."/>
        </authorList>
    </citation>
    <scope>NUCLEOTIDE SEQUENCE [LARGE SCALE GENOMIC DNA]</scope>
    <source>
        <strain evidence="1 2">DSM 18063</strain>
    </source>
</reference>
<dbReference type="InterPro" id="IPR029058">
    <property type="entry name" value="AB_hydrolase_fold"/>
</dbReference>
<dbReference type="EMBL" id="SLXP01000003">
    <property type="protein sequence ID" value="TCP42111.1"/>
    <property type="molecule type" value="Genomic_DNA"/>
</dbReference>
<organism evidence="1 2">
    <name type="scientific">Rhodovulum marinum</name>
    <dbReference type="NCBI Taxonomy" id="320662"/>
    <lineage>
        <taxon>Bacteria</taxon>
        <taxon>Pseudomonadati</taxon>
        <taxon>Pseudomonadota</taxon>
        <taxon>Alphaproteobacteria</taxon>
        <taxon>Rhodobacterales</taxon>
        <taxon>Paracoccaceae</taxon>
        <taxon>Rhodovulum</taxon>
    </lineage>
</organism>
<dbReference type="SUPFAM" id="SSF53474">
    <property type="entry name" value="alpha/beta-Hydrolases"/>
    <property type="match status" value="1"/>
</dbReference>
<protein>
    <recommendedName>
        <fullName evidence="3">Alpha/beta hydrolase family protein</fullName>
    </recommendedName>
</protein>
<name>A0A4R2Q5V1_9RHOB</name>
<keyword evidence="2" id="KW-1185">Reference proteome</keyword>